<feature type="domain" description="SusD-like N-terminal" evidence="7">
    <location>
        <begin position="58"/>
        <end position="221"/>
    </location>
</feature>
<dbReference type="Proteomes" id="UP000286501">
    <property type="component" value="Unassembled WGS sequence"/>
</dbReference>
<dbReference type="Pfam" id="PF14322">
    <property type="entry name" value="SusD-like_3"/>
    <property type="match status" value="1"/>
</dbReference>
<keyword evidence="4" id="KW-0472">Membrane</keyword>
<dbReference type="Gene3D" id="1.25.40.390">
    <property type="match status" value="1"/>
</dbReference>
<reference evidence="8 9" key="1">
    <citation type="submission" date="2018-08" db="EMBL/GenBank/DDBJ databases">
        <title>A genome reference for cultivated species of the human gut microbiota.</title>
        <authorList>
            <person name="Zou Y."/>
            <person name="Xue W."/>
            <person name="Luo G."/>
        </authorList>
    </citation>
    <scope>NUCLEOTIDE SEQUENCE [LARGE SCALE GENOMIC DNA]</scope>
    <source>
        <strain evidence="8 9">AM22-1</strain>
    </source>
</reference>
<comment type="caution">
    <text evidence="8">The sequence shown here is derived from an EMBL/GenBank/DDBJ whole genome shotgun (WGS) entry which is preliminary data.</text>
</comment>
<evidence type="ECO:0000259" key="7">
    <source>
        <dbReference type="Pfam" id="PF14322"/>
    </source>
</evidence>
<keyword evidence="3" id="KW-0732">Signal</keyword>
<sequence length="606" mass="67431">MTKVMNNLLSKYKIGGVVLGLALSIGLTSCDDMFEPAIENHLGFEYMYDHPDYADGVLGNAYTRLPNGSYSFNDVATDDAVSNDATDSYRKMTGVDSWTSSNNPVETWRNCRAAIQYINLFLANVDKVNWNSDEAVRAMYEQRYIGEAKGLRALFMYYLLRAHGGLDANGTLLGVPNILEPTDVSSDFNSLEVRASYADCMKQLIEDAEEAVRVLPVDYKDTDNETMTVSCLGKSYTVTKATYNRVLGTNFAGRLSGRIARAVLAQATLMAASPAFASGSGVTYEQAAQYAKAVLDLNGGISGIDTNGLEWYADPNMKNLTAAECPKEVLWRTEKSENNDLETKYYPPSIYGQGRINPTQNLVDAFPAANGYPITDANSEYDPANPYANRDPRLAKYIIYNGQTAGSGNAVINTQADNATNLDGLNKDVSKSTRTGYYMKKLLRQDINLDPTVNGKAYHYTARIRYTELYLDYAEAANEAYGPKGGTGYSAYDVIKAIRERAGLGEFGEDPYLEECAQSKEKMRDLIRNERRIELCFEGFRFWDLRRWKANLTEEAKGMSITNEEAGKKYTPISVETRNFKENAFYGPVPYDQILNFPSLVQNAGW</sequence>
<evidence type="ECO:0000256" key="5">
    <source>
        <dbReference type="ARBA" id="ARBA00023237"/>
    </source>
</evidence>
<comment type="subcellular location">
    <subcellularLocation>
        <location evidence="1">Cell outer membrane</location>
    </subcellularLocation>
</comment>
<accession>A0A3R6GHV1</accession>
<feature type="domain" description="RagB/SusD" evidence="6">
    <location>
        <begin position="328"/>
        <end position="606"/>
    </location>
</feature>
<dbReference type="GO" id="GO:0009279">
    <property type="term" value="C:cell outer membrane"/>
    <property type="evidence" value="ECO:0007669"/>
    <property type="project" value="UniProtKB-SubCell"/>
</dbReference>
<comment type="similarity">
    <text evidence="2">Belongs to the SusD family.</text>
</comment>
<gene>
    <name evidence="8" type="ORF">DW250_13565</name>
</gene>
<dbReference type="Pfam" id="PF07980">
    <property type="entry name" value="SusD_RagB"/>
    <property type="match status" value="1"/>
</dbReference>
<dbReference type="PROSITE" id="PS51257">
    <property type="entry name" value="PROKAR_LIPOPROTEIN"/>
    <property type="match status" value="1"/>
</dbReference>
<protein>
    <submittedName>
        <fullName evidence="8">RagB/SusD family nutrient uptake outer membrane protein</fullName>
    </submittedName>
</protein>
<name>A0A3R6GHV1_9BACT</name>
<dbReference type="EMBL" id="QRIN01000075">
    <property type="protein sequence ID" value="RHG63185.1"/>
    <property type="molecule type" value="Genomic_DNA"/>
</dbReference>
<evidence type="ECO:0000256" key="3">
    <source>
        <dbReference type="ARBA" id="ARBA00022729"/>
    </source>
</evidence>
<dbReference type="SUPFAM" id="SSF48452">
    <property type="entry name" value="TPR-like"/>
    <property type="match status" value="1"/>
</dbReference>
<evidence type="ECO:0000256" key="4">
    <source>
        <dbReference type="ARBA" id="ARBA00023136"/>
    </source>
</evidence>
<evidence type="ECO:0000259" key="6">
    <source>
        <dbReference type="Pfam" id="PF07980"/>
    </source>
</evidence>
<evidence type="ECO:0000256" key="1">
    <source>
        <dbReference type="ARBA" id="ARBA00004442"/>
    </source>
</evidence>
<keyword evidence="5" id="KW-0998">Cell outer membrane</keyword>
<dbReference type="InterPro" id="IPR033985">
    <property type="entry name" value="SusD-like_N"/>
</dbReference>
<evidence type="ECO:0000313" key="8">
    <source>
        <dbReference type="EMBL" id="RHG63185.1"/>
    </source>
</evidence>
<organism evidence="8 9">
    <name type="scientific">Segatella copri</name>
    <dbReference type="NCBI Taxonomy" id="165179"/>
    <lineage>
        <taxon>Bacteria</taxon>
        <taxon>Pseudomonadati</taxon>
        <taxon>Bacteroidota</taxon>
        <taxon>Bacteroidia</taxon>
        <taxon>Bacteroidales</taxon>
        <taxon>Prevotellaceae</taxon>
        <taxon>Segatella</taxon>
    </lineage>
</organism>
<proteinExistence type="inferred from homology"/>
<evidence type="ECO:0000313" key="9">
    <source>
        <dbReference type="Proteomes" id="UP000286501"/>
    </source>
</evidence>
<evidence type="ECO:0000256" key="2">
    <source>
        <dbReference type="ARBA" id="ARBA00006275"/>
    </source>
</evidence>
<dbReference type="InterPro" id="IPR012944">
    <property type="entry name" value="SusD_RagB_dom"/>
</dbReference>
<dbReference type="InterPro" id="IPR011990">
    <property type="entry name" value="TPR-like_helical_dom_sf"/>
</dbReference>
<dbReference type="AlphaFoldDB" id="A0A3R6GHV1"/>